<feature type="domain" description="Flagellar basal body rod protein N-terminal" evidence="7">
    <location>
        <begin position="9"/>
        <end position="37"/>
    </location>
</feature>
<dbReference type="PANTHER" id="PTHR30033">
    <property type="entry name" value="FLAGELLAR HOOK-ASSOCIATED PROTEIN 1"/>
    <property type="match status" value="1"/>
</dbReference>
<dbReference type="InterPro" id="IPR019776">
    <property type="entry name" value="Flagellar_basal_body_rod_CS"/>
</dbReference>
<dbReference type="InterPro" id="IPR010930">
    <property type="entry name" value="Flg_bb/hook_C_dom"/>
</dbReference>
<evidence type="ECO:0000313" key="10">
    <source>
        <dbReference type="EMBL" id="GAC34407.1"/>
    </source>
</evidence>
<dbReference type="Pfam" id="PF22638">
    <property type="entry name" value="FlgK_D1"/>
    <property type="match status" value="1"/>
</dbReference>
<feature type="domain" description="Flagellar basal-body/hook protein C-terminal" evidence="8">
    <location>
        <begin position="673"/>
        <end position="712"/>
    </location>
</feature>
<evidence type="ECO:0000256" key="4">
    <source>
        <dbReference type="ARBA" id="ARBA00016244"/>
    </source>
</evidence>
<dbReference type="PRINTS" id="PR01005">
    <property type="entry name" value="FLGHOOKAP1"/>
</dbReference>
<name>K6ZVY2_9ALTE</name>
<sequence>MIRTADLLSIARSGVEASNQLLSTTGNNIANVNTEGYVRERTSFVAELTGGVGQFTTERVMNTFAQNQLRRDTTNLAEHEAFWSKTAVLDNVFGSEANSVSSSMSRFFASLQTANDDPTNMSARQLVLGDADSMIKQMGTISTFLTDKAREINFEFQASLNKVNSLVESIASFNDSIRIAQANNRNDEPGALMNQRDSAILELSSLVSIETRNSSNGDGSVMINLTSGESLVMQDGTFSVLNVNNSADLNYKSLQLTSNGKPTSLNIAETELGGTIGGLFRYRDEVLEPSRRELGQIALAVTEAVNTQNRAGMDYDQQLGGEIFTRPISVALGYPENTDSTSVVNGRISKGGASEITSADYQIEIHAVNAGVPPTIDATVSLLNLDGSVVKDADGNEIKQLYAGANALTAQSGTFNEVIGGLELEFSKGTGYSVDDTFLLQPTKDVADKIEVFTTRPEDLALASPIRIEAGDDNLGGAELASTSVTNTFVENPPVDPRSSGFDGAGGIHAPGSAPGGGVGAPASVRFTSSTDYEVLDSAGTLITTVTGILSLDNLLTQAAGTPGWPAAFNAPTMNDYPGYDFSLKGEPKAGDTFSIGYNGNGLNDNRNGLIMANLQNENGMQLNNAGSGDPVSFHEAYANIVGDIGQKAANADVAVKAGEALKLQSKDWFDSVSGVSLDEEAANLVRFQQSYAAAARLLNTAQEMFDTILSMVR</sequence>
<gene>
    <name evidence="10" type="primary">flgK</name>
    <name evidence="10" type="ORF">GPLA_3518</name>
</gene>
<evidence type="ECO:0000313" key="11">
    <source>
        <dbReference type="Proteomes" id="UP000006322"/>
    </source>
</evidence>
<dbReference type="InterPro" id="IPR002371">
    <property type="entry name" value="FlgK"/>
</dbReference>
<dbReference type="OrthoDB" id="9802553at2"/>
<keyword evidence="10" id="KW-0966">Cell projection</keyword>
<evidence type="ECO:0000259" key="7">
    <source>
        <dbReference type="Pfam" id="PF00460"/>
    </source>
</evidence>
<dbReference type="Pfam" id="PF06429">
    <property type="entry name" value="Flg_bbr_C"/>
    <property type="match status" value="1"/>
</dbReference>
<evidence type="ECO:0000256" key="5">
    <source>
        <dbReference type="ARBA" id="ARBA00022525"/>
    </source>
</evidence>
<dbReference type="Proteomes" id="UP000006322">
    <property type="component" value="Unassembled WGS sequence"/>
</dbReference>
<proteinExistence type="inferred from homology"/>
<protein>
    <recommendedName>
        <fullName evidence="4">Flagellar hook-associated protein 1</fullName>
    </recommendedName>
</protein>
<dbReference type="AlphaFoldDB" id="K6ZVY2"/>
<keyword evidence="10" id="KW-0969">Cilium</keyword>
<accession>K6ZVY2</accession>
<comment type="subcellular location">
    <subcellularLocation>
        <location evidence="1">Bacterial flagellum</location>
    </subcellularLocation>
    <subcellularLocation>
        <location evidence="2">Secreted</location>
    </subcellularLocation>
</comment>
<evidence type="ECO:0000256" key="2">
    <source>
        <dbReference type="ARBA" id="ARBA00004613"/>
    </source>
</evidence>
<comment type="caution">
    <text evidence="10">The sequence shown here is derived from an EMBL/GenBank/DDBJ whole genome shotgun (WGS) entry which is preliminary data.</text>
</comment>
<feature type="domain" description="Flagellar hook-associated protein FlgK helical" evidence="9">
    <location>
        <begin position="89"/>
        <end position="324"/>
    </location>
</feature>
<keyword evidence="10" id="KW-0282">Flagellum</keyword>
<dbReference type="STRING" id="1129793.GPLA_3518"/>
<evidence type="ECO:0000256" key="6">
    <source>
        <dbReference type="ARBA" id="ARBA00023143"/>
    </source>
</evidence>
<evidence type="ECO:0000259" key="9">
    <source>
        <dbReference type="Pfam" id="PF22638"/>
    </source>
</evidence>
<dbReference type="GO" id="GO:0005198">
    <property type="term" value="F:structural molecule activity"/>
    <property type="evidence" value="ECO:0007669"/>
    <property type="project" value="InterPro"/>
</dbReference>
<evidence type="ECO:0000259" key="8">
    <source>
        <dbReference type="Pfam" id="PF06429"/>
    </source>
</evidence>
<evidence type="ECO:0000256" key="1">
    <source>
        <dbReference type="ARBA" id="ARBA00004365"/>
    </source>
</evidence>
<dbReference type="GO" id="GO:0044780">
    <property type="term" value="P:bacterial-type flagellum assembly"/>
    <property type="evidence" value="ECO:0007669"/>
    <property type="project" value="InterPro"/>
</dbReference>
<dbReference type="SUPFAM" id="SSF64518">
    <property type="entry name" value="Phase 1 flagellin"/>
    <property type="match status" value="2"/>
</dbReference>
<dbReference type="RefSeq" id="WP_007106172.1">
    <property type="nucleotide sequence ID" value="NZ_BAER01000107.1"/>
</dbReference>
<dbReference type="EMBL" id="BAER01000107">
    <property type="protein sequence ID" value="GAC34407.1"/>
    <property type="molecule type" value="Genomic_DNA"/>
</dbReference>
<keyword evidence="11" id="KW-1185">Reference proteome</keyword>
<comment type="similarity">
    <text evidence="3">Belongs to the flagella basal body rod proteins family.</text>
</comment>
<dbReference type="GO" id="GO:0009424">
    <property type="term" value="C:bacterial-type flagellum hook"/>
    <property type="evidence" value="ECO:0007669"/>
    <property type="project" value="InterPro"/>
</dbReference>
<keyword evidence="6" id="KW-0975">Bacterial flagellum</keyword>
<evidence type="ECO:0000256" key="3">
    <source>
        <dbReference type="ARBA" id="ARBA00009677"/>
    </source>
</evidence>
<dbReference type="GO" id="GO:0005576">
    <property type="term" value="C:extracellular region"/>
    <property type="evidence" value="ECO:0007669"/>
    <property type="project" value="UniProtKB-SubCell"/>
</dbReference>
<dbReference type="NCBIfam" id="TIGR02492">
    <property type="entry name" value="flgK_ends"/>
    <property type="match status" value="1"/>
</dbReference>
<keyword evidence="5" id="KW-0964">Secreted</keyword>
<dbReference type="PROSITE" id="PS00588">
    <property type="entry name" value="FLAGELLA_BB_ROD"/>
    <property type="match status" value="1"/>
</dbReference>
<dbReference type="Pfam" id="PF00460">
    <property type="entry name" value="Flg_bb_rod"/>
    <property type="match status" value="1"/>
</dbReference>
<dbReference type="PANTHER" id="PTHR30033:SF1">
    <property type="entry name" value="FLAGELLAR HOOK-ASSOCIATED PROTEIN 1"/>
    <property type="match status" value="1"/>
</dbReference>
<reference evidence="11" key="1">
    <citation type="journal article" date="2014" name="Environ. Microbiol.">
        <title>Comparative genomics of the marine bacterial genus Glaciecola reveals the high degree of genomic diversity and genomic characteristic for cold adaptation.</title>
        <authorList>
            <person name="Qin Q.L."/>
            <person name="Xie B.B."/>
            <person name="Yu Y."/>
            <person name="Shu Y.L."/>
            <person name="Rong J.C."/>
            <person name="Zhang Y.J."/>
            <person name="Zhao D.L."/>
            <person name="Chen X.L."/>
            <person name="Zhang X.Y."/>
            <person name="Chen B."/>
            <person name="Zhou B.C."/>
            <person name="Zhang Y.Z."/>
        </authorList>
    </citation>
    <scope>NUCLEOTIDE SEQUENCE [LARGE SCALE GENOMIC DNA]</scope>
    <source>
        <strain evidence="11">LMG 21857</strain>
    </source>
</reference>
<organism evidence="10 11">
    <name type="scientific">Paraglaciecola polaris LMG 21857</name>
    <dbReference type="NCBI Taxonomy" id="1129793"/>
    <lineage>
        <taxon>Bacteria</taxon>
        <taxon>Pseudomonadati</taxon>
        <taxon>Pseudomonadota</taxon>
        <taxon>Gammaproteobacteria</taxon>
        <taxon>Alteromonadales</taxon>
        <taxon>Alteromonadaceae</taxon>
        <taxon>Paraglaciecola</taxon>
    </lineage>
</organism>
<dbReference type="InterPro" id="IPR001444">
    <property type="entry name" value="Flag_bb_rod_N"/>
</dbReference>
<dbReference type="InterPro" id="IPR053927">
    <property type="entry name" value="FlgK_helical"/>
</dbReference>